<keyword evidence="2" id="KW-0288">FMN</keyword>
<evidence type="ECO:0000313" key="5">
    <source>
        <dbReference type="Proteomes" id="UP000189933"/>
    </source>
</evidence>
<name>A0A1T4MFB1_9FIRM</name>
<evidence type="ECO:0000256" key="1">
    <source>
        <dbReference type="ARBA" id="ARBA00022630"/>
    </source>
</evidence>
<dbReference type="PANTHER" id="PTHR43278">
    <property type="entry name" value="NAD(P)H-DEPENDENT FMN-CONTAINING OXIDOREDUCTASE YWQN-RELATED"/>
    <property type="match status" value="1"/>
</dbReference>
<keyword evidence="5" id="KW-1185">Reference proteome</keyword>
<dbReference type="SUPFAM" id="SSF52218">
    <property type="entry name" value="Flavoproteins"/>
    <property type="match status" value="1"/>
</dbReference>
<dbReference type="EMBL" id="FUXM01000004">
    <property type="protein sequence ID" value="SJZ65454.1"/>
    <property type="molecule type" value="Genomic_DNA"/>
</dbReference>
<dbReference type="PANTHER" id="PTHR43278:SF2">
    <property type="entry name" value="IRON-SULFUR FLAVOPROTEIN"/>
    <property type="match status" value="1"/>
</dbReference>
<dbReference type="InterPro" id="IPR051796">
    <property type="entry name" value="ISF_SsuE-like"/>
</dbReference>
<evidence type="ECO:0000313" key="4">
    <source>
        <dbReference type="EMBL" id="SJZ65454.1"/>
    </source>
</evidence>
<reference evidence="5" key="1">
    <citation type="submission" date="2017-02" db="EMBL/GenBank/DDBJ databases">
        <authorList>
            <person name="Varghese N."/>
            <person name="Submissions S."/>
        </authorList>
    </citation>
    <scope>NUCLEOTIDE SEQUENCE [LARGE SCALE GENOMIC DNA]</scope>
    <source>
        <strain evidence="5">DSM 16521</strain>
    </source>
</reference>
<dbReference type="Pfam" id="PF03358">
    <property type="entry name" value="FMN_red"/>
    <property type="match status" value="1"/>
</dbReference>
<organism evidence="4 5">
    <name type="scientific">Carboxydocella sporoproducens DSM 16521</name>
    <dbReference type="NCBI Taxonomy" id="1121270"/>
    <lineage>
        <taxon>Bacteria</taxon>
        <taxon>Bacillati</taxon>
        <taxon>Bacillota</taxon>
        <taxon>Clostridia</taxon>
        <taxon>Eubacteriales</taxon>
        <taxon>Clostridiales Family XVI. Incertae Sedis</taxon>
        <taxon>Carboxydocella</taxon>
    </lineage>
</organism>
<keyword evidence="1" id="KW-0285">Flavoprotein</keyword>
<dbReference type="Gene3D" id="3.40.50.360">
    <property type="match status" value="1"/>
</dbReference>
<dbReference type="InterPro" id="IPR005025">
    <property type="entry name" value="FMN_Rdtase-like_dom"/>
</dbReference>
<accession>A0A1T4MFB1</accession>
<dbReference type="InterPro" id="IPR029039">
    <property type="entry name" value="Flavoprotein-like_sf"/>
</dbReference>
<sequence>MTSVAALALLGSPRHGNSWTLLNTACQILSEQGIKVEMIELHRLQLHPCLGCNACVTTTQCIQQDDMQSLYPKLLSCQYLLLAAPIYAMGLNAQTKILIDRLQPFWGKKYVQKQAVIADPLLASRRRAWYIGVAGSNLPDVFQGAEQVVNYAFKMLEMKKFPSFLVKQLEDKDAVLHRPELLAEIKKAAVSLIAAGN</sequence>
<evidence type="ECO:0000256" key="2">
    <source>
        <dbReference type="ARBA" id="ARBA00022643"/>
    </source>
</evidence>
<dbReference type="OrthoDB" id="9805976at2"/>
<gene>
    <name evidence="4" type="ORF">SAMN02745885_00541</name>
</gene>
<dbReference type="RefSeq" id="WP_159071939.1">
    <property type="nucleotide sequence ID" value="NZ_FUXM01000004.1"/>
</dbReference>
<evidence type="ECO:0000259" key="3">
    <source>
        <dbReference type="Pfam" id="PF03358"/>
    </source>
</evidence>
<protein>
    <submittedName>
        <fullName evidence="4">NADPH-dependent FMN reductase</fullName>
    </submittedName>
</protein>
<dbReference type="Proteomes" id="UP000189933">
    <property type="component" value="Unassembled WGS sequence"/>
</dbReference>
<dbReference type="AlphaFoldDB" id="A0A1T4MFB1"/>
<feature type="domain" description="NADPH-dependent FMN reductase-like" evidence="3">
    <location>
        <begin position="7"/>
        <end position="111"/>
    </location>
</feature>
<proteinExistence type="predicted"/>
<dbReference type="GO" id="GO:0016491">
    <property type="term" value="F:oxidoreductase activity"/>
    <property type="evidence" value="ECO:0007669"/>
    <property type="project" value="InterPro"/>
</dbReference>